<proteinExistence type="predicted"/>
<evidence type="ECO:0000313" key="2">
    <source>
        <dbReference type="Proteomes" id="UP000183002"/>
    </source>
</evidence>
<protein>
    <recommendedName>
        <fullName evidence="3">DUF4325 domain-containing protein</fullName>
    </recommendedName>
</protein>
<accession>A0A1H8NU78</accession>
<sequence length="110" mass="12273">MTKIDLVRLTKNKVRMLTGQIRGVESRALYSLDELEASGSPIQICAPESLEAITTSFVQGFLGATVYERGDEAVDALYDFSLLPKTLEDDFRVGIERLKLHSAARRRESP</sequence>
<gene>
    <name evidence="1" type="ORF">SAMN05216227_11021</name>
</gene>
<evidence type="ECO:0000313" key="1">
    <source>
        <dbReference type="EMBL" id="SEO32943.1"/>
    </source>
</evidence>
<dbReference type="Proteomes" id="UP000183002">
    <property type="component" value="Unassembled WGS sequence"/>
</dbReference>
<dbReference type="EMBL" id="FOCO01000102">
    <property type="protein sequence ID" value="SEO32943.1"/>
    <property type="molecule type" value="Genomic_DNA"/>
</dbReference>
<keyword evidence="2" id="KW-1185">Reference proteome</keyword>
<reference evidence="1 2" key="1">
    <citation type="submission" date="2016-10" db="EMBL/GenBank/DDBJ databases">
        <authorList>
            <person name="de Groot N.N."/>
        </authorList>
    </citation>
    <scope>NUCLEOTIDE SEQUENCE [LARGE SCALE GENOMIC DNA]</scope>
    <source>
        <strain evidence="1 2">CGMCC 1.10836</strain>
    </source>
</reference>
<evidence type="ECO:0008006" key="3">
    <source>
        <dbReference type="Google" id="ProtNLM"/>
    </source>
</evidence>
<dbReference type="AlphaFoldDB" id="A0A1H8NU78"/>
<organism evidence="1 2">
    <name type="scientific">Pseudorhodobacter antarcticus</name>
    <dbReference type="NCBI Taxonomy" id="1077947"/>
    <lineage>
        <taxon>Bacteria</taxon>
        <taxon>Pseudomonadati</taxon>
        <taxon>Pseudomonadota</taxon>
        <taxon>Alphaproteobacteria</taxon>
        <taxon>Rhodobacterales</taxon>
        <taxon>Paracoccaceae</taxon>
        <taxon>Pseudorhodobacter</taxon>
    </lineage>
</organism>
<name>A0A1H8NU78_9RHOB</name>